<dbReference type="OrthoDB" id="2441056at2759"/>
<organism evidence="1 2">
    <name type="scientific">Diversispora epigaea</name>
    <dbReference type="NCBI Taxonomy" id="1348612"/>
    <lineage>
        <taxon>Eukaryota</taxon>
        <taxon>Fungi</taxon>
        <taxon>Fungi incertae sedis</taxon>
        <taxon>Mucoromycota</taxon>
        <taxon>Glomeromycotina</taxon>
        <taxon>Glomeromycetes</taxon>
        <taxon>Diversisporales</taxon>
        <taxon>Diversisporaceae</taxon>
        <taxon>Diversispora</taxon>
    </lineage>
</organism>
<protein>
    <submittedName>
        <fullName evidence="1">Uncharacterized protein</fullName>
    </submittedName>
</protein>
<accession>A0A397J474</accession>
<dbReference type="EMBL" id="PQFF01000123">
    <property type="protein sequence ID" value="RHZ80806.1"/>
    <property type="molecule type" value="Genomic_DNA"/>
</dbReference>
<proteinExistence type="predicted"/>
<reference evidence="1 2" key="1">
    <citation type="submission" date="2018-08" db="EMBL/GenBank/DDBJ databases">
        <title>Genome and evolution of the arbuscular mycorrhizal fungus Diversispora epigaea (formerly Glomus versiforme) and its bacterial endosymbionts.</title>
        <authorList>
            <person name="Sun X."/>
            <person name="Fei Z."/>
            <person name="Harrison M."/>
        </authorList>
    </citation>
    <scope>NUCLEOTIDE SEQUENCE [LARGE SCALE GENOMIC DNA]</scope>
    <source>
        <strain evidence="1 2">IT104</strain>
    </source>
</reference>
<dbReference type="AlphaFoldDB" id="A0A397J474"/>
<keyword evidence="2" id="KW-1185">Reference proteome</keyword>
<comment type="caution">
    <text evidence="1">The sequence shown here is derived from an EMBL/GenBank/DDBJ whole genome shotgun (WGS) entry which is preliminary data.</text>
</comment>
<name>A0A397J474_9GLOM</name>
<gene>
    <name evidence="1" type="ORF">Glove_132g221</name>
</gene>
<evidence type="ECO:0000313" key="2">
    <source>
        <dbReference type="Proteomes" id="UP000266861"/>
    </source>
</evidence>
<sequence>MSFKCKECNQYNYLNWWCKKCNSKRFQNEFNKWTKWIPYDRFKDVKQYIDRPIDKWNIVNQQWKRYGKSEVALKKFDNFVNFNDALNEMSTYLKLYIKLASIQFYGITQNPETHSHMIVLDYAADKNI</sequence>
<evidence type="ECO:0000313" key="1">
    <source>
        <dbReference type="EMBL" id="RHZ80806.1"/>
    </source>
</evidence>
<dbReference type="Proteomes" id="UP000266861">
    <property type="component" value="Unassembled WGS sequence"/>
</dbReference>